<dbReference type="AlphaFoldDB" id="A0AAD6XUG0"/>
<proteinExistence type="predicted"/>
<reference evidence="1" key="1">
    <citation type="submission" date="2023-03" db="EMBL/GenBank/DDBJ databases">
        <title>Massive genome expansion in bonnet fungi (Mycena s.s.) driven by repeated elements and novel gene families across ecological guilds.</title>
        <authorList>
            <consortium name="Lawrence Berkeley National Laboratory"/>
            <person name="Harder C.B."/>
            <person name="Miyauchi S."/>
            <person name="Viragh M."/>
            <person name="Kuo A."/>
            <person name="Thoen E."/>
            <person name="Andreopoulos B."/>
            <person name="Lu D."/>
            <person name="Skrede I."/>
            <person name="Drula E."/>
            <person name="Henrissat B."/>
            <person name="Morin E."/>
            <person name="Kohler A."/>
            <person name="Barry K."/>
            <person name="LaButti K."/>
            <person name="Morin E."/>
            <person name="Salamov A."/>
            <person name="Lipzen A."/>
            <person name="Mereny Z."/>
            <person name="Hegedus B."/>
            <person name="Baldrian P."/>
            <person name="Stursova M."/>
            <person name="Weitz H."/>
            <person name="Taylor A."/>
            <person name="Grigoriev I.V."/>
            <person name="Nagy L.G."/>
            <person name="Martin F."/>
            <person name="Kauserud H."/>
        </authorList>
    </citation>
    <scope>NUCLEOTIDE SEQUENCE</scope>
    <source>
        <strain evidence="1">CBHHK173m</strain>
    </source>
</reference>
<gene>
    <name evidence="1" type="ORF">B0H15DRAFT_995274</name>
</gene>
<dbReference type="EMBL" id="JARJCN010000005">
    <property type="protein sequence ID" value="KAJ7100698.1"/>
    <property type="molecule type" value="Genomic_DNA"/>
</dbReference>
<evidence type="ECO:0000313" key="1">
    <source>
        <dbReference type="EMBL" id="KAJ7100698.1"/>
    </source>
</evidence>
<sequence length="291" mass="33002">MVGIDISRLVRPRPTSDISKPRIRLPLAPPALRELNLRLPDLVSVLKIGFCDTVVESLAGWVFNGESEEEIAPLLDVLFPGVGPLVICDFLNSERQQIEFHDDSGRIRRVGCHDRDSYMSFHAVWEYLSINHDLHKTVRELRLSTSLNWSEYIDAFQLYPPVQDSITLVIDIRLGDWGKLDAGRWTSRKLRISGLRKIKILYDRSWMLVRLMTEVLNLIDLPAWSRKIEVCISDETPEERESLSVALLALQTALTELTENCVVCAHCLAAWRSHPGSSKNFGVELEGGQTS</sequence>
<organism evidence="1 2">
    <name type="scientific">Mycena belliarum</name>
    <dbReference type="NCBI Taxonomy" id="1033014"/>
    <lineage>
        <taxon>Eukaryota</taxon>
        <taxon>Fungi</taxon>
        <taxon>Dikarya</taxon>
        <taxon>Basidiomycota</taxon>
        <taxon>Agaricomycotina</taxon>
        <taxon>Agaricomycetes</taxon>
        <taxon>Agaricomycetidae</taxon>
        <taxon>Agaricales</taxon>
        <taxon>Marasmiineae</taxon>
        <taxon>Mycenaceae</taxon>
        <taxon>Mycena</taxon>
    </lineage>
</organism>
<dbReference type="Proteomes" id="UP001222325">
    <property type="component" value="Unassembled WGS sequence"/>
</dbReference>
<keyword evidence="2" id="KW-1185">Reference proteome</keyword>
<evidence type="ECO:0000313" key="2">
    <source>
        <dbReference type="Proteomes" id="UP001222325"/>
    </source>
</evidence>
<comment type="caution">
    <text evidence="1">The sequence shown here is derived from an EMBL/GenBank/DDBJ whole genome shotgun (WGS) entry which is preliminary data.</text>
</comment>
<accession>A0AAD6XUG0</accession>
<protein>
    <submittedName>
        <fullName evidence="1">Uncharacterized protein</fullName>
    </submittedName>
</protein>
<name>A0AAD6XUG0_9AGAR</name>